<evidence type="ECO:0000256" key="1">
    <source>
        <dbReference type="SAM" id="Phobius"/>
    </source>
</evidence>
<dbReference type="Proteomes" id="UP000422764">
    <property type="component" value="Chromosome"/>
</dbReference>
<dbReference type="AlphaFoldDB" id="A0A6I6EQM9"/>
<proteinExistence type="predicted"/>
<organism evidence="3 4">
    <name type="scientific">Clostridium bovifaecis</name>
    <dbReference type="NCBI Taxonomy" id="2184719"/>
    <lineage>
        <taxon>Bacteria</taxon>
        <taxon>Bacillati</taxon>
        <taxon>Bacillota</taxon>
        <taxon>Clostridia</taxon>
        <taxon>Eubacteriales</taxon>
        <taxon>Clostridiaceae</taxon>
        <taxon>Clostridium</taxon>
    </lineage>
</organism>
<feature type="transmembrane region" description="Helical" evidence="1">
    <location>
        <begin position="82"/>
        <end position="109"/>
    </location>
</feature>
<dbReference type="EMBL" id="CP046522">
    <property type="protein sequence ID" value="QGU94723.1"/>
    <property type="molecule type" value="Genomic_DNA"/>
</dbReference>
<feature type="transmembrane region" description="Helical" evidence="1">
    <location>
        <begin position="39"/>
        <end position="61"/>
    </location>
</feature>
<name>A0A6I6EQM9_9CLOT</name>
<protein>
    <recommendedName>
        <fullName evidence="2">DUF1468 domain-containing protein</fullName>
    </recommendedName>
</protein>
<dbReference type="InterPro" id="IPR009936">
    <property type="entry name" value="DUF1468"/>
</dbReference>
<keyword evidence="1" id="KW-0472">Membrane</keyword>
<keyword evidence="4" id="KW-1185">Reference proteome</keyword>
<keyword evidence="1" id="KW-0812">Transmembrane</keyword>
<feature type="transmembrane region" description="Helical" evidence="1">
    <location>
        <begin position="121"/>
        <end position="143"/>
    </location>
</feature>
<dbReference type="Pfam" id="PF07331">
    <property type="entry name" value="TctB"/>
    <property type="match status" value="1"/>
</dbReference>
<accession>A0A6I6EQM9</accession>
<gene>
    <name evidence="3" type="ORF">GOM49_06085</name>
</gene>
<evidence type="ECO:0000313" key="4">
    <source>
        <dbReference type="Proteomes" id="UP000422764"/>
    </source>
</evidence>
<evidence type="ECO:0000313" key="3">
    <source>
        <dbReference type="EMBL" id="QGU94723.1"/>
    </source>
</evidence>
<sequence length="149" mass="16136">MKKADIISAILFLIFAALVIISTSQFPDFSGEGVTGPDFFPRVLGIILIVLSILLFINAILSKDNGKTGLFDKAAIRAYITIGAVLIYVVLMNILGFIIVNFLFLFGLIRYYGLKNYLKVALTSVVGTAGIYCIFKILLAVPLPTGLLG</sequence>
<evidence type="ECO:0000259" key="2">
    <source>
        <dbReference type="Pfam" id="PF07331"/>
    </source>
</evidence>
<reference evidence="3 4" key="1">
    <citation type="submission" date="2019-12" db="EMBL/GenBank/DDBJ databases">
        <title>Genome sequenceing of Clostridium bovifaecis.</title>
        <authorList>
            <person name="Yao Y."/>
        </authorList>
    </citation>
    <scope>NUCLEOTIDE SEQUENCE [LARGE SCALE GENOMIC DNA]</scope>
    <source>
        <strain evidence="3 4">BXX</strain>
    </source>
</reference>
<feature type="domain" description="DUF1468" evidence="2">
    <location>
        <begin position="7"/>
        <end position="144"/>
    </location>
</feature>
<keyword evidence="1" id="KW-1133">Transmembrane helix</keyword>